<gene>
    <name evidence="1" type="ORF">CSA25_03815</name>
</gene>
<reference evidence="1 2" key="1">
    <citation type="submission" date="2017-10" db="EMBL/GenBank/DDBJ databases">
        <title>Novel microbial diversity and functional potential in the marine mammal oral microbiome.</title>
        <authorList>
            <person name="Dudek N.K."/>
            <person name="Sun C.L."/>
            <person name="Burstein D."/>
            <person name="Kantor R.S."/>
            <person name="Aliaga Goltsman D.S."/>
            <person name="Bik E.M."/>
            <person name="Thomas B.C."/>
            <person name="Banfield J.F."/>
            <person name="Relman D.A."/>
        </authorList>
    </citation>
    <scope>NUCLEOTIDE SEQUENCE [LARGE SCALE GENOMIC DNA]</scope>
    <source>
        <strain evidence="1">DOLJORAL78_47_202</strain>
    </source>
</reference>
<name>A0A2G6MRV3_9BACT</name>
<accession>A0A2G6MRV3</accession>
<proteinExistence type="predicted"/>
<sequence length="64" mass="7405">MKMAPIPPNFMRIIPLLTENLEKLVLIFIRFRFDPLITKQALKNLQTVGTLVAYFFLNKKGGQI</sequence>
<protein>
    <submittedName>
        <fullName evidence="1">Uncharacterized protein</fullName>
    </submittedName>
</protein>
<evidence type="ECO:0000313" key="2">
    <source>
        <dbReference type="Proteomes" id="UP000231203"/>
    </source>
</evidence>
<organism evidence="1 2">
    <name type="scientific">Desulfobacter postgatei</name>
    <dbReference type="NCBI Taxonomy" id="2293"/>
    <lineage>
        <taxon>Bacteria</taxon>
        <taxon>Pseudomonadati</taxon>
        <taxon>Thermodesulfobacteriota</taxon>
        <taxon>Desulfobacteria</taxon>
        <taxon>Desulfobacterales</taxon>
        <taxon>Desulfobacteraceae</taxon>
        <taxon>Desulfobacter</taxon>
    </lineage>
</organism>
<dbReference type="AlphaFoldDB" id="A0A2G6MRV3"/>
<dbReference type="EMBL" id="PDTI01000032">
    <property type="protein sequence ID" value="PIE62721.1"/>
    <property type="molecule type" value="Genomic_DNA"/>
</dbReference>
<comment type="caution">
    <text evidence="1">The sequence shown here is derived from an EMBL/GenBank/DDBJ whole genome shotgun (WGS) entry which is preliminary data.</text>
</comment>
<evidence type="ECO:0000313" key="1">
    <source>
        <dbReference type="EMBL" id="PIE62721.1"/>
    </source>
</evidence>
<dbReference type="Proteomes" id="UP000231203">
    <property type="component" value="Unassembled WGS sequence"/>
</dbReference>